<name>A0A163JJZ9_ABSGL</name>
<dbReference type="Proteomes" id="UP000078561">
    <property type="component" value="Unassembled WGS sequence"/>
</dbReference>
<feature type="compositionally biased region" description="Polar residues" evidence="1">
    <location>
        <begin position="47"/>
        <end position="64"/>
    </location>
</feature>
<feature type="compositionally biased region" description="Basic and acidic residues" evidence="1">
    <location>
        <begin position="1"/>
        <end position="10"/>
    </location>
</feature>
<evidence type="ECO:0000256" key="1">
    <source>
        <dbReference type="SAM" id="MobiDB-lite"/>
    </source>
</evidence>
<dbReference type="EMBL" id="LT553030">
    <property type="protein sequence ID" value="SAL99882.1"/>
    <property type="molecule type" value="Genomic_DNA"/>
</dbReference>
<gene>
    <name evidence="2" type="primary">ABSGL_05536.1 scaffold 7169</name>
</gene>
<dbReference type="OrthoDB" id="2237583at2759"/>
<dbReference type="InParanoid" id="A0A163JJZ9"/>
<proteinExistence type="predicted"/>
<evidence type="ECO:0000313" key="3">
    <source>
        <dbReference type="Proteomes" id="UP000078561"/>
    </source>
</evidence>
<feature type="region of interest" description="Disordered" evidence="1">
    <location>
        <begin position="1"/>
        <end position="111"/>
    </location>
</feature>
<feature type="compositionally biased region" description="Basic and acidic residues" evidence="1">
    <location>
        <begin position="21"/>
        <end position="45"/>
    </location>
</feature>
<keyword evidence="3" id="KW-1185">Reference proteome</keyword>
<dbReference type="AlphaFoldDB" id="A0A163JJZ9"/>
<organism evidence="2">
    <name type="scientific">Absidia glauca</name>
    <name type="common">Pin mould</name>
    <dbReference type="NCBI Taxonomy" id="4829"/>
    <lineage>
        <taxon>Eukaryota</taxon>
        <taxon>Fungi</taxon>
        <taxon>Fungi incertae sedis</taxon>
        <taxon>Mucoromycota</taxon>
        <taxon>Mucoromycotina</taxon>
        <taxon>Mucoromycetes</taxon>
        <taxon>Mucorales</taxon>
        <taxon>Cunninghamellaceae</taxon>
        <taxon>Absidia</taxon>
    </lineage>
</organism>
<accession>A0A163JJZ9</accession>
<sequence length="111" mass="12878">MPKYNKDSKAPSKPYTRSTRLNKDNKKSLLDVKKKPITKSEKVKNADLTSQLDNLMDDLSSQLSPPKKNKQGKKLSEQDKILEQRRVEEEQRRYEQTQTDMDDALGLLTKL</sequence>
<feature type="compositionally biased region" description="Basic and acidic residues" evidence="1">
    <location>
        <begin position="74"/>
        <end position="95"/>
    </location>
</feature>
<dbReference type="OMA" id="MDDLTQH"/>
<evidence type="ECO:0000313" key="2">
    <source>
        <dbReference type="EMBL" id="SAL99882.1"/>
    </source>
</evidence>
<reference evidence="2" key="1">
    <citation type="submission" date="2016-04" db="EMBL/GenBank/DDBJ databases">
        <authorList>
            <person name="Evans L.H."/>
            <person name="Alamgir A."/>
            <person name="Owens N."/>
            <person name="Weber N.D."/>
            <person name="Virtaneva K."/>
            <person name="Barbian K."/>
            <person name="Babar A."/>
            <person name="Rosenke K."/>
        </authorList>
    </citation>
    <scope>NUCLEOTIDE SEQUENCE [LARGE SCALE GENOMIC DNA]</scope>
    <source>
        <strain evidence="2">CBS 101.48</strain>
    </source>
</reference>
<protein>
    <submittedName>
        <fullName evidence="2">Uncharacterized protein</fullName>
    </submittedName>
</protein>